<name>A0ACC1L619_9FUNG</name>
<reference evidence="1" key="1">
    <citation type="submission" date="2022-07" db="EMBL/GenBank/DDBJ databases">
        <title>Phylogenomic reconstructions and comparative analyses of Kickxellomycotina fungi.</title>
        <authorList>
            <person name="Reynolds N.K."/>
            <person name="Stajich J.E."/>
            <person name="Barry K."/>
            <person name="Grigoriev I.V."/>
            <person name="Crous P."/>
            <person name="Smith M.E."/>
        </authorList>
    </citation>
    <scope>NUCLEOTIDE SEQUENCE</scope>
    <source>
        <strain evidence="1">BCRC 34780</strain>
    </source>
</reference>
<protein>
    <submittedName>
        <fullName evidence="1">Suppressor of Sensor Kinase (SLN1)</fullName>
        <ecNumber evidence="1">2.7.11.25</ecNumber>
    </submittedName>
</protein>
<evidence type="ECO:0000313" key="2">
    <source>
        <dbReference type="Proteomes" id="UP001140087"/>
    </source>
</evidence>
<proteinExistence type="predicted"/>
<evidence type="ECO:0000313" key="1">
    <source>
        <dbReference type="EMBL" id="KAJ2801892.1"/>
    </source>
</evidence>
<comment type="caution">
    <text evidence="1">The sequence shown here is derived from an EMBL/GenBank/DDBJ whole genome shotgun (WGS) entry which is preliminary data.</text>
</comment>
<gene>
    <name evidence="1" type="primary">SSK2_1</name>
    <name evidence="1" type="ORF">H4R21_002624</name>
</gene>
<keyword evidence="1" id="KW-0418">Kinase</keyword>
<organism evidence="1 2">
    <name type="scientific">Coemansia helicoidea</name>
    <dbReference type="NCBI Taxonomy" id="1286919"/>
    <lineage>
        <taxon>Eukaryota</taxon>
        <taxon>Fungi</taxon>
        <taxon>Fungi incertae sedis</taxon>
        <taxon>Zoopagomycota</taxon>
        <taxon>Kickxellomycotina</taxon>
        <taxon>Kickxellomycetes</taxon>
        <taxon>Kickxellales</taxon>
        <taxon>Kickxellaceae</taxon>
        <taxon>Coemansia</taxon>
    </lineage>
</organism>
<accession>A0ACC1L619</accession>
<keyword evidence="1" id="KW-0808">Transferase</keyword>
<keyword evidence="2" id="KW-1185">Reference proteome</keyword>
<dbReference type="EC" id="2.7.11.25" evidence="1"/>
<dbReference type="Proteomes" id="UP001140087">
    <property type="component" value="Unassembled WGS sequence"/>
</dbReference>
<sequence>MRLWTSILAQRLHGPEAYDTMASHDLGKWIARALQEIRPPILKAQRLVRTLQNALTNATDYRFADPLPVLAQLVESKHVLLYTGGEWESHGVYLVGSQALRRHPDRAQELLQACIIDDVMLSKRYDNQYLLVVRTDAEFNWTGPTAAPKGDGIPYQDLELAPGQMRLVAPGLERLDHYRQWLESIGLAEERQPWQTYTAATDAIIEGRWNGDELGAWDEDGSEYAALRPSLAPLDRRLGRLNAPGGGAAAAQRGLIEDLARPLRGAPAQIAELARAHNPHVMREWTLLKHSIARMLDALTQVPDMLRTLHLDYHERGYYEAQQHSEVGITCRGASCYLLELLQDAFLFVSNTASRGSRFLDLRAERYVRLALLHMCVGWCTFIAEDCMANERRTFRWAMQALEFTMTASKSNALQVLGRDDWHVIKAQVAGCVTVMISHFDVTGNRSEDLGVAKERHKQRAQELQDMDDPDVLLSLDGIDANIRSHQSQRLRVLHAQTVDQVRDRRLTDERRIGHVLEVTARPEDQTLRLLASSSSNITIRWQTGRYIGRGASGSVYVGQNLDSGELMAVKEIQLPSRPIERAPAAAISGAGTAAQNANNNNNRGDGRDATSDRIVREMEVMSMLQHPNIVTYYGIEVHREKVYLFMELCERGSLAQMIKDQGRLDEATVKIFVVQMLRGLRYLHGAGICHRDIKCDNTLLDENMAIKLVDFGAAKVLNQQSLASQHRTRMLDGVSLIGTPMYMAPEVILGSNGGSTAGRMGAGSVEALRPGKLGAQDIWSLACCIVEMVTGSPPWAHLDNEWSIIYHVVSGMPRLPGAGDISPEGMQFIKRCFARQPADRPQAAELLEDPWIAPTARRMERMAANSQAGRPAGGGGGGGSIDYTANLDYIAEFSGDAVPSAQLSLRSDSVRAPAGRSRQSSVSLRQLPVDLGTPGPVKGRTPGSTSPTSSLHAAWPFNKSARREASSECWAGLSAGHLSSAGTARIPLSAADSELRNAATSAGSLDRLTAAEEELVSRFSSPSMIYQALGTSPTSPLRPATHTPSIPPSRLQHAQDVGSPADSTSSMDSAASVSVSQFAVGGPADAAQEQQQGAWSKDEMDDFAETARKAVVAVLSMPLEGADVVGVSGWLGQRNTPMELLNLDEITDAVAATSQNVVRQRELQLRHQHDVRRGLRRAQPQSILQRRMAASAGDAQPAGYQHRLPGQMSEPFALHPLPPDESNASDCDAAAAAEDHNTDAGE</sequence>
<dbReference type="EMBL" id="JANBUN010000698">
    <property type="protein sequence ID" value="KAJ2801892.1"/>
    <property type="molecule type" value="Genomic_DNA"/>
</dbReference>